<dbReference type="GeneID" id="55609147"/>
<reference evidence="1 2" key="1">
    <citation type="submission" date="2018-06" db="EMBL/GenBank/DDBJ databases">
        <authorList>
            <person name="Moussa A."/>
            <person name="Couoh J.M."/>
            <person name="Harbem L."/>
            <person name="Okocha J.C."/>
            <person name="Taylor D."/>
            <person name="Teutsch A.B."/>
            <person name="Smith B.R."/>
            <person name="Suri N."/>
            <person name="Layton S.R."/>
            <person name="Kim T."/>
            <person name="Hughes L.E."/>
            <person name="Garlena R.A."/>
            <person name="Russell D.A."/>
            <person name="Pope W.H."/>
            <person name="Jacobs-Sera D."/>
            <person name="Hatfull G.F."/>
        </authorList>
    </citation>
    <scope>NUCLEOTIDE SEQUENCE [LARGE SCALE GENOMIC DNA]</scope>
</reference>
<sequence>MATQKEVLESLGTEDELLYWAKKNKIELEDFPGGYFVDEWQVTIHNNTIMLVERRLDEPQSA</sequence>
<evidence type="ECO:0000313" key="2">
    <source>
        <dbReference type="Proteomes" id="UP000259354"/>
    </source>
</evidence>
<dbReference type="RefSeq" id="YP_009838973.1">
    <property type="nucleotide sequence ID" value="NC_048719.1"/>
</dbReference>
<gene>
    <name evidence="1" type="primary">4</name>
    <name evidence="1" type="ORF">SEA_ANNADREAMY_4</name>
</gene>
<dbReference type="EMBL" id="MH536811">
    <property type="protein sequence ID" value="AXG66128.1"/>
    <property type="molecule type" value="Genomic_DNA"/>
</dbReference>
<protein>
    <submittedName>
        <fullName evidence="1">Uncharacterized protein</fullName>
    </submittedName>
</protein>
<evidence type="ECO:0000313" key="1">
    <source>
        <dbReference type="EMBL" id="AXG66128.1"/>
    </source>
</evidence>
<accession>A0A345GT56</accession>
<dbReference type="Proteomes" id="UP000259354">
    <property type="component" value="Segment"/>
</dbReference>
<keyword evidence="2" id="KW-1185">Reference proteome</keyword>
<dbReference type="KEGG" id="vg:55609147"/>
<name>A0A345GT56_9CAUD</name>
<proteinExistence type="predicted"/>
<organism evidence="1 2">
    <name type="scientific">Streptomyces phage Annadreamy</name>
    <dbReference type="NCBI Taxonomy" id="2250335"/>
    <lineage>
        <taxon>Viruses</taxon>
        <taxon>Duplodnaviria</taxon>
        <taxon>Heunggongvirae</taxon>
        <taxon>Uroviricota</taxon>
        <taxon>Caudoviricetes</taxon>
        <taxon>Stanwilliamsviridae</taxon>
        <taxon>Loccivirinae</taxon>
        <taxon>Annadreamyvirus</taxon>
        <taxon>Annadreamyvirus annadreamy</taxon>
    </lineage>
</organism>